<keyword evidence="2 6" id="KW-0812">Transmembrane</keyword>
<proteinExistence type="inferred from homology"/>
<keyword evidence="6" id="KW-0813">Transport</keyword>
<evidence type="ECO:0000256" key="2">
    <source>
        <dbReference type="ARBA" id="ARBA00022692"/>
    </source>
</evidence>
<reference evidence="7" key="2">
    <citation type="submission" date="2022-10" db="EMBL/GenBank/DDBJ databases">
        <authorList>
            <consortium name="ENA_rothamsted_submissions"/>
            <consortium name="culmorum"/>
            <person name="King R."/>
        </authorList>
    </citation>
    <scope>NUCLEOTIDE SEQUENCE</scope>
</reference>
<feature type="transmembrane region" description="Helical" evidence="6">
    <location>
        <begin position="36"/>
        <end position="59"/>
    </location>
</feature>
<feature type="transmembrane region" description="Helical" evidence="6">
    <location>
        <begin position="80"/>
        <end position="99"/>
    </location>
</feature>
<dbReference type="Proteomes" id="UP001154329">
    <property type="component" value="Chromosome 1"/>
</dbReference>
<keyword evidence="4 6" id="KW-0472">Membrane</keyword>
<feature type="transmembrane region" description="Helical" evidence="6">
    <location>
        <begin position="5"/>
        <end position="24"/>
    </location>
</feature>
<keyword evidence="6" id="KW-0407">Ion channel</keyword>
<organism evidence="7 8">
    <name type="scientific">Aphis gossypii</name>
    <name type="common">Cotton aphid</name>
    <dbReference type="NCBI Taxonomy" id="80765"/>
    <lineage>
        <taxon>Eukaryota</taxon>
        <taxon>Metazoa</taxon>
        <taxon>Ecdysozoa</taxon>
        <taxon>Arthropoda</taxon>
        <taxon>Hexapoda</taxon>
        <taxon>Insecta</taxon>
        <taxon>Pterygota</taxon>
        <taxon>Neoptera</taxon>
        <taxon>Paraneoptera</taxon>
        <taxon>Hemiptera</taxon>
        <taxon>Sternorrhyncha</taxon>
        <taxon>Aphidomorpha</taxon>
        <taxon>Aphidoidea</taxon>
        <taxon>Aphididae</taxon>
        <taxon>Aphidini</taxon>
        <taxon>Aphis</taxon>
        <taxon>Aphis</taxon>
    </lineage>
</organism>
<accession>A0A9P0IK21</accession>
<evidence type="ECO:0000256" key="3">
    <source>
        <dbReference type="ARBA" id="ARBA00022989"/>
    </source>
</evidence>
<evidence type="ECO:0000256" key="4">
    <source>
        <dbReference type="ARBA" id="ARBA00023136"/>
    </source>
</evidence>
<protein>
    <recommendedName>
        <fullName evidence="6">Bestrophin homolog</fullName>
    </recommendedName>
</protein>
<dbReference type="InterPro" id="IPR000615">
    <property type="entry name" value="Bestrophin"/>
</dbReference>
<comment type="function">
    <text evidence="6">Forms chloride channels.</text>
</comment>
<keyword evidence="6" id="KW-1003">Cell membrane</keyword>
<keyword evidence="6" id="KW-0868">Chloride</keyword>
<keyword evidence="6" id="KW-0406">Ion transport</keyword>
<evidence type="ECO:0000313" key="7">
    <source>
        <dbReference type="EMBL" id="CAH1708004.1"/>
    </source>
</evidence>
<dbReference type="GO" id="GO:0005886">
    <property type="term" value="C:plasma membrane"/>
    <property type="evidence" value="ECO:0007669"/>
    <property type="project" value="UniProtKB-SubCell"/>
</dbReference>
<keyword evidence="8" id="KW-1185">Reference proteome</keyword>
<evidence type="ECO:0000256" key="5">
    <source>
        <dbReference type="ARBA" id="ARBA00034769"/>
    </source>
</evidence>
<keyword evidence="3 6" id="KW-1133">Transmembrane helix</keyword>
<dbReference type="PANTHER" id="PTHR10736">
    <property type="entry name" value="BESTROPHIN"/>
    <property type="match status" value="1"/>
</dbReference>
<keyword evidence="6" id="KW-0869">Chloride channel</keyword>
<dbReference type="GO" id="GO:0005254">
    <property type="term" value="F:chloride channel activity"/>
    <property type="evidence" value="ECO:0007669"/>
    <property type="project" value="UniProtKB-KW"/>
</dbReference>
<dbReference type="GO" id="GO:0034707">
    <property type="term" value="C:chloride channel complex"/>
    <property type="evidence" value="ECO:0007669"/>
    <property type="project" value="UniProtKB-KW"/>
</dbReference>
<dbReference type="EMBL" id="OU899034">
    <property type="protein sequence ID" value="CAH1708004.1"/>
    <property type="molecule type" value="Genomic_DNA"/>
</dbReference>
<comment type="similarity">
    <text evidence="5 6">Belongs to the anion channel-forming bestrophin (TC 1.A.46) family. Calcium-sensitive chloride channel subfamily.</text>
</comment>
<dbReference type="AlphaFoldDB" id="A0A9P0IK21"/>
<evidence type="ECO:0000256" key="1">
    <source>
        <dbReference type="ARBA" id="ARBA00004370"/>
    </source>
</evidence>
<name>A0A9P0IK21_APHGO</name>
<sequence length="207" mass="24167">MYTSLIPVSFVLGFYVAVVVGRWWNQYLSIPYPDSLALYVSTLIIRQVTTLAVYVYFVASLMGNQYLDPRKGYPTHPIDLVIPIFTFFQFFFYMGWLMVAETLVNPFGDDDDDFDVNWLIDRNLQVSYIIVDEMHQEYPMMIKDQYWNEIFPSKLPYTEETKHLQITPFLGSAQAIEAQTDYNEKKPTVTSCDKKMIPLKKSIGKNM</sequence>
<reference evidence="7" key="1">
    <citation type="submission" date="2022-02" db="EMBL/GenBank/DDBJ databases">
        <authorList>
            <person name="King R."/>
        </authorList>
    </citation>
    <scope>NUCLEOTIDE SEQUENCE</scope>
</reference>
<comment type="subcellular location">
    <subcellularLocation>
        <location evidence="6">Cell membrane</location>
        <topology evidence="6">Multi-pass membrane protein</topology>
    </subcellularLocation>
    <subcellularLocation>
        <location evidence="1">Membrane</location>
    </subcellularLocation>
</comment>
<evidence type="ECO:0000256" key="6">
    <source>
        <dbReference type="RuleBase" id="RU363126"/>
    </source>
</evidence>
<dbReference type="Pfam" id="PF01062">
    <property type="entry name" value="Bestrophin"/>
    <property type="match status" value="1"/>
</dbReference>
<gene>
    <name evidence="7" type="ORF">APHIGO_LOCUS247</name>
</gene>
<evidence type="ECO:0000313" key="8">
    <source>
        <dbReference type="Proteomes" id="UP001154329"/>
    </source>
</evidence>
<dbReference type="InterPro" id="IPR021134">
    <property type="entry name" value="Bestrophin-like"/>
</dbReference>
<dbReference type="PANTHER" id="PTHR10736:SF65">
    <property type="entry name" value="BESTROPHIN 1, ISOFORM C-RELATED"/>
    <property type="match status" value="1"/>
</dbReference>